<protein>
    <submittedName>
        <fullName evidence="2">Uncharacterized protein</fullName>
    </submittedName>
</protein>
<accession>A0A6M3K1C2</accession>
<organism evidence="2">
    <name type="scientific">viral metagenome</name>
    <dbReference type="NCBI Taxonomy" id="1070528"/>
    <lineage>
        <taxon>unclassified sequences</taxon>
        <taxon>metagenomes</taxon>
        <taxon>organismal metagenomes</taxon>
    </lineage>
</organism>
<evidence type="ECO:0000256" key="1">
    <source>
        <dbReference type="SAM" id="MobiDB-lite"/>
    </source>
</evidence>
<gene>
    <name evidence="2" type="ORF">MM415A01657_0007</name>
</gene>
<name>A0A6M3K1C2_9ZZZZ</name>
<dbReference type="EMBL" id="MT142192">
    <property type="protein sequence ID" value="QJA75904.1"/>
    <property type="molecule type" value="Genomic_DNA"/>
</dbReference>
<evidence type="ECO:0000313" key="2">
    <source>
        <dbReference type="EMBL" id="QJA75904.1"/>
    </source>
</evidence>
<proteinExistence type="predicted"/>
<reference evidence="2" key="1">
    <citation type="submission" date="2020-03" db="EMBL/GenBank/DDBJ databases">
        <title>The deep terrestrial virosphere.</title>
        <authorList>
            <person name="Holmfeldt K."/>
            <person name="Nilsson E."/>
            <person name="Simone D."/>
            <person name="Lopez-Fernandez M."/>
            <person name="Wu X."/>
            <person name="de Brujin I."/>
            <person name="Lundin D."/>
            <person name="Andersson A."/>
            <person name="Bertilsson S."/>
            <person name="Dopson M."/>
        </authorList>
    </citation>
    <scope>NUCLEOTIDE SEQUENCE</scope>
    <source>
        <strain evidence="2">MM415A01657</strain>
    </source>
</reference>
<dbReference type="AlphaFoldDB" id="A0A6M3K1C2"/>
<sequence length="102" mass="11149">MADKPRWAPLKVYLTAEVIASPQVLLERTMDYLQGINPKTGMERVPATERVQLMKVVCEAKNKGEWLGIIRRFVSVVDKDAVKGQGGDGASEGDGTDDGSEE</sequence>
<feature type="region of interest" description="Disordered" evidence="1">
    <location>
        <begin position="82"/>
        <end position="102"/>
    </location>
</feature>